<gene>
    <name evidence="2" type="ORF">Pla52n_05460</name>
</gene>
<name>A0A5C6B9H6_9BACT</name>
<protein>
    <recommendedName>
        <fullName evidence="4">DUF2304 domain-containing protein</fullName>
    </recommendedName>
</protein>
<dbReference type="Proteomes" id="UP000320176">
    <property type="component" value="Unassembled WGS sequence"/>
</dbReference>
<dbReference type="RefSeq" id="WP_146518093.1">
    <property type="nucleotide sequence ID" value="NZ_CP151726.1"/>
</dbReference>
<proteinExistence type="predicted"/>
<keyword evidence="1" id="KW-0472">Membrane</keyword>
<evidence type="ECO:0000313" key="2">
    <source>
        <dbReference type="EMBL" id="TWU07969.1"/>
    </source>
</evidence>
<evidence type="ECO:0008006" key="4">
    <source>
        <dbReference type="Google" id="ProtNLM"/>
    </source>
</evidence>
<dbReference type="AlphaFoldDB" id="A0A5C6B9H6"/>
<dbReference type="EMBL" id="SJPN01000001">
    <property type="protein sequence ID" value="TWU07969.1"/>
    <property type="molecule type" value="Genomic_DNA"/>
</dbReference>
<accession>A0A5C6B9H6</accession>
<keyword evidence="1" id="KW-0812">Transmembrane</keyword>
<keyword evidence="1" id="KW-1133">Transmembrane helix</keyword>
<feature type="transmembrane region" description="Helical" evidence="1">
    <location>
        <begin position="30"/>
        <end position="46"/>
    </location>
</feature>
<dbReference type="InterPro" id="IPR019277">
    <property type="entry name" value="DUF2304"/>
</dbReference>
<evidence type="ECO:0000256" key="1">
    <source>
        <dbReference type="SAM" id="Phobius"/>
    </source>
</evidence>
<keyword evidence="3" id="KW-1185">Reference proteome</keyword>
<organism evidence="2 3">
    <name type="scientific">Stieleria varia</name>
    <dbReference type="NCBI Taxonomy" id="2528005"/>
    <lineage>
        <taxon>Bacteria</taxon>
        <taxon>Pseudomonadati</taxon>
        <taxon>Planctomycetota</taxon>
        <taxon>Planctomycetia</taxon>
        <taxon>Pirellulales</taxon>
        <taxon>Pirellulaceae</taxon>
        <taxon>Stieleria</taxon>
    </lineage>
</organism>
<evidence type="ECO:0000313" key="3">
    <source>
        <dbReference type="Proteomes" id="UP000320176"/>
    </source>
</evidence>
<dbReference type="Pfam" id="PF10066">
    <property type="entry name" value="DUF2304"/>
    <property type="match status" value="1"/>
</dbReference>
<sequence>MLIIQWLIIPFAIVIAVHELIAFMRVASRLRLLHAVLWAAVAVLVWRPSLVQAMADWVNVGRGADFVLYGLVVYTILFTFYVLQNQERQRQLVTDLVRDMAIRDADFSGAQIRNSPPEHDDHS</sequence>
<reference evidence="2 3" key="1">
    <citation type="submission" date="2019-02" db="EMBL/GenBank/DDBJ databases">
        <title>Deep-cultivation of Planctomycetes and their phenomic and genomic characterization uncovers novel biology.</title>
        <authorList>
            <person name="Wiegand S."/>
            <person name="Jogler M."/>
            <person name="Boedeker C."/>
            <person name="Pinto D."/>
            <person name="Vollmers J."/>
            <person name="Rivas-Marin E."/>
            <person name="Kohn T."/>
            <person name="Peeters S.H."/>
            <person name="Heuer A."/>
            <person name="Rast P."/>
            <person name="Oberbeckmann S."/>
            <person name="Bunk B."/>
            <person name="Jeske O."/>
            <person name="Meyerdierks A."/>
            <person name="Storesund J.E."/>
            <person name="Kallscheuer N."/>
            <person name="Luecker S."/>
            <person name="Lage O.M."/>
            <person name="Pohl T."/>
            <person name="Merkel B.J."/>
            <person name="Hornburger P."/>
            <person name="Mueller R.-W."/>
            <person name="Bruemmer F."/>
            <person name="Labrenz M."/>
            <person name="Spormann A.M."/>
            <person name="Op Den Camp H."/>
            <person name="Overmann J."/>
            <person name="Amann R."/>
            <person name="Jetten M.S.M."/>
            <person name="Mascher T."/>
            <person name="Medema M.H."/>
            <person name="Devos D.P."/>
            <person name="Kaster A.-K."/>
            <person name="Ovreas L."/>
            <person name="Rohde M."/>
            <person name="Galperin M.Y."/>
            <person name="Jogler C."/>
        </authorList>
    </citation>
    <scope>NUCLEOTIDE SEQUENCE [LARGE SCALE GENOMIC DNA]</scope>
    <source>
        <strain evidence="2 3">Pla52n</strain>
    </source>
</reference>
<comment type="caution">
    <text evidence="2">The sequence shown here is derived from an EMBL/GenBank/DDBJ whole genome shotgun (WGS) entry which is preliminary data.</text>
</comment>
<feature type="transmembrane region" description="Helical" evidence="1">
    <location>
        <begin position="66"/>
        <end position="83"/>
    </location>
</feature>
<feature type="transmembrane region" description="Helical" evidence="1">
    <location>
        <begin position="6"/>
        <end position="23"/>
    </location>
</feature>
<dbReference type="OrthoDB" id="291922at2"/>